<evidence type="ECO:0000256" key="2">
    <source>
        <dbReference type="ARBA" id="ARBA00005262"/>
    </source>
</evidence>
<dbReference type="InterPro" id="IPR052518">
    <property type="entry name" value="CHR_Transporter"/>
</dbReference>
<keyword evidence="6 7" id="KW-0472">Membrane</keyword>
<dbReference type="InterPro" id="IPR003370">
    <property type="entry name" value="Chromate_transpt"/>
</dbReference>
<evidence type="ECO:0000256" key="5">
    <source>
        <dbReference type="ARBA" id="ARBA00022989"/>
    </source>
</evidence>
<dbReference type="Proteomes" id="UP000216020">
    <property type="component" value="Unassembled WGS sequence"/>
</dbReference>
<protein>
    <submittedName>
        <fullName evidence="8">Chromate transporter</fullName>
    </submittedName>
</protein>
<feature type="transmembrane region" description="Helical" evidence="7">
    <location>
        <begin position="12"/>
        <end position="31"/>
    </location>
</feature>
<reference evidence="9" key="1">
    <citation type="submission" date="2017-05" db="EMBL/GenBank/DDBJ databases">
        <title>Complete and WGS of Bordetella genogroups.</title>
        <authorList>
            <person name="Spilker T."/>
            <person name="Lipuma J."/>
        </authorList>
    </citation>
    <scope>NUCLEOTIDE SEQUENCE [LARGE SCALE GENOMIC DNA]</scope>
    <source>
        <strain evidence="9">AU16122</strain>
    </source>
</reference>
<proteinExistence type="inferred from homology"/>
<gene>
    <name evidence="8" type="ORF">CAL29_13435</name>
</gene>
<feature type="transmembrane region" description="Helical" evidence="7">
    <location>
        <begin position="123"/>
        <end position="149"/>
    </location>
</feature>
<feature type="transmembrane region" description="Helical" evidence="7">
    <location>
        <begin position="161"/>
        <end position="178"/>
    </location>
</feature>
<keyword evidence="3" id="KW-1003">Cell membrane</keyword>
<dbReference type="Pfam" id="PF02417">
    <property type="entry name" value="Chromate_transp"/>
    <property type="match status" value="1"/>
</dbReference>
<evidence type="ECO:0000256" key="4">
    <source>
        <dbReference type="ARBA" id="ARBA00022692"/>
    </source>
</evidence>
<dbReference type="GO" id="GO:0005886">
    <property type="term" value="C:plasma membrane"/>
    <property type="evidence" value="ECO:0007669"/>
    <property type="project" value="UniProtKB-SubCell"/>
</dbReference>
<dbReference type="GO" id="GO:0015109">
    <property type="term" value="F:chromate transmembrane transporter activity"/>
    <property type="evidence" value="ECO:0007669"/>
    <property type="project" value="InterPro"/>
</dbReference>
<dbReference type="EMBL" id="NEVM01000002">
    <property type="protein sequence ID" value="OZI34505.1"/>
    <property type="molecule type" value="Genomic_DNA"/>
</dbReference>
<dbReference type="AlphaFoldDB" id="A0A261SBG6"/>
<accession>A0A261SBG6</accession>
<evidence type="ECO:0000313" key="8">
    <source>
        <dbReference type="EMBL" id="OZI34505.1"/>
    </source>
</evidence>
<sequence>MSSVAQTLLDLFTLFTQLALISFGGGMTILPEMQRQVVDVHHWMTAETFTSLFALAQAAPGPNLMIVPLVGWHVAGWAGMLVSSIAKFVPPALVTILVLRLWDKFKDRPWRIVAQQGIFPMTVGLVAASGVLITMASVSNVLLLVIAAASTLLGWRTKLHPLWLLLGGAVAGLVFGGLF</sequence>
<dbReference type="PANTHER" id="PTHR43663">
    <property type="entry name" value="CHROMATE TRANSPORT PROTEIN-RELATED"/>
    <property type="match status" value="1"/>
</dbReference>
<keyword evidence="9" id="KW-1185">Reference proteome</keyword>
<keyword evidence="5 7" id="KW-1133">Transmembrane helix</keyword>
<evidence type="ECO:0000256" key="3">
    <source>
        <dbReference type="ARBA" id="ARBA00022475"/>
    </source>
</evidence>
<feature type="transmembrane region" description="Helical" evidence="7">
    <location>
        <begin position="81"/>
        <end position="102"/>
    </location>
</feature>
<evidence type="ECO:0000256" key="1">
    <source>
        <dbReference type="ARBA" id="ARBA00004651"/>
    </source>
</evidence>
<comment type="caution">
    <text evidence="8">The sequence shown here is derived from an EMBL/GenBank/DDBJ whole genome shotgun (WGS) entry which is preliminary data.</text>
</comment>
<evidence type="ECO:0000256" key="7">
    <source>
        <dbReference type="SAM" id="Phobius"/>
    </source>
</evidence>
<dbReference type="PANTHER" id="PTHR43663:SF1">
    <property type="entry name" value="CHROMATE TRANSPORTER"/>
    <property type="match status" value="1"/>
</dbReference>
<keyword evidence="4 7" id="KW-0812">Transmembrane</keyword>
<organism evidence="8 9">
    <name type="scientific">Bordetella genomosp. 10</name>
    <dbReference type="NCBI Taxonomy" id="1416804"/>
    <lineage>
        <taxon>Bacteria</taxon>
        <taxon>Pseudomonadati</taxon>
        <taxon>Pseudomonadota</taxon>
        <taxon>Betaproteobacteria</taxon>
        <taxon>Burkholderiales</taxon>
        <taxon>Alcaligenaceae</taxon>
        <taxon>Bordetella</taxon>
    </lineage>
</organism>
<name>A0A261SBG6_9BORD</name>
<comment type="subcellular location">
    <subcellularLocation>
        <location evidence="1">Cell membrane</location>
        <topology evidence="1">Multi-pass membrane protein</topology>
    </subcellularLocation>
</comment>
<evidence type="ECO:0000313" key="9">
    <source>
        <dbReference type="Proteomes" id="UP000216020"/>
    </source>
</evidence>
<evidence type="ECO:0000256" key="6">
    <source>
        <dbReference type="ARBA" id="ARBA00023136"/>
    </source>
</evidence>
<comment type="similarity">
    <text evidence="2">Belongs to the chromate ion transporter (CHR) (TC 2.A.51) family.</text>
</comment>